<evidence type="ECO:0000256" key="1">
    <source>
        <dbReference type="SAM" id="MobiDB-lite"/>
    </source>
</evidence>
<protein>
    <recommendedName>
        <fullName evidence="4">BZIP domain-containing protein</fullName>
    </recommendedName>
</protein>
<dbReference type="GO" id="GO:0003700">
    <property type="term" value="F:DNA-binding transcription factor activity"/>
    <property type="evidence" value="ECO:0007669"/>
    <property type="project" value="InterPro"/>
</dbReference>
<evidence type="ECO:0000313" key="3">
    <source>
        <dbReference type="Proteomes" id="UP000664132"/>
    </source>
</evidence>
<dbReference type="EMBL" id="JAFJYH010000377">
    <property type="protein sequence ID" value="KAG4412454.1"/>
    <property type="molecule type" value="Genomic_DNA"/>
</dbReference>
<feature type="compositionally biased region" description="Basic and acidic residues" evidence="1">
    <location>
        <begin position="116"/>
        <end position="142"/>
    </location>
</feature>
<feature type="region of interest" description="Disordered" evidence="1">
    <location>
        <begin position="116"/>
        <end position="149"/>
    </location>
</feature>
<dbReference type="InterPro" id="IPR046347">
    <property type="entry name" value="bZIP_sf"/>
</dbReference>
<reference evidence="2" key="1">
    <citation type="submission" date="2021-02" db="EMBL/GenBank/DDBJ databases">
        <title>Genome sequence Cadophora malorum strain M34.</title>
        <authorList>
            <person name="Stefanovic E."/>
            <person name="Vu D."/>
            <person name="Scully C."/>
            <person name="Dijksterhuis J."/>
            <person name="Roader J."/>
            <person name="Houbraken J."/>
        </authorList>
    </citation>
    <scope>NUCLEOTIDE SEQUENCE</scope>
    <source>
        <strain evidence="2">M34</strain>
    </source>
</reference>
<evidence type="ECO:0000313" key="2">
    <source>
        <dbReference type="EMBL" id="KAG4412454.1"/>
    </source>
</evidence>
<dbReference type="SUPFAM" id="SSF57959">
    <property type="entry name" value="Leucine zipper domain"/>
    <property type="match status" value="1"/>
</dbReference>
<dbReference type="PANTHER" id="PTHR40618">
    <property type="entry name" value="B-ZIP TRANSCRIPTION FACTOR (EUROFUNG)-RELATED"/>
    <property type="match status" value="1"/>
</dbReference>
<accession>A0A8H7W6B3</accession>
<comment type="caution">
    <text evidence="2">The sequence shown here is derived from an EMBL/GenBank/DDBJ whole genome shotgun (WGS) entry which is preliminary data.</text>
</comment>
<organism evidence="2 3">
    <name type="scientific">Cadophora malorum</name>
    <dbReference type="NCBI Taxonomy" id="108018"/>
    <lineage>
        <taxon>Eukaryota</taxon>
        <taxon>Fungi</taxon>
        <taxon>Dikarya</taxon>
        <taxon>Ascomycota</taxon>
        <taxon>Pezizomycotina</taxon>
        <taxon>Leotiomycetes</taxon>
        <taxon>Helotiales</taxon>
        <taxon>Ploettnerulaceae</taxon>
        <taxon>Cadophora</taxon>
    </lineage>
</organism>
<dbReference type="Gene3D" id="1.20.5.170">
    <property type="match status" value="1"/>
</dbReference>
<dbReference type="OrthoDB" id="3555317at2759"/>
<dbReference type="AlphaFoldDB" id="A0A8H7W6B3"/>
<dbReference type="Proteomes" id="UP000664132">
    <property type="component" value="Unassembled WGS sequence"/>
</dbReference>
<dbReference type="CDD" id="cd14688">
    <property type="entry name" value="bZIP_YAP"/>
    <property type="match status" value="1"/>
</dbReference>
<evidence type="ECO:0008006" key="4">
    <source>
        <dbReference type="Google" id="ProtNLM"/>
    </source>
</evidence>
<dbReference type="PANTHER" id="PTHR40618:SF1">
    <property type="entry name" value="B-ZIP TRANSCRIPTION FACTOR (EUROFUNG)"/>
    <property type="match status" value="1"/>
</dbReference>
<feature type="region of interest" description="Disordered" evidence="1">
    <location>
        <begin position="20"/>
        <end position="41"/>
    </location>
</feature>
<sequence>MTSLTTAVDLVQAGLEDHVKQPRKRGRPRLESTFGSPGDAVAHRKERVRLAQRAYRNRRDTKVDDLKVRVARLEQALEQTTSSFTRFQDRIGADEDLPPRLALEISRTALEIAKAVRETHSEEPLREVQSSHDGEGLREPVHSESTVAATNSEKGLVGNEVLLSDSALVLNAGAAFYNDHDFSSIDAPDPMLHMVSSPRTAEDQQHLAARTMGRQQGTWFTSLLLQLCLEQGMQLLTSPYTTAEDLHPALSIHLTWLTIEQFREQCIRARARNFENLHEDPAQAAVFGSPLMYRSIEGNEGLVVPRLGKSEPQQLVYGRTRTRVVTNLRDFQGEWLEPVDVQEFLEDRGIFLGAGGIGEVLHIAVPEGILRDICSHDANAMFAEEIQRSMNTISQLFIDEGQSNDAMIYSGGATQLEKYPAQMIAGQYDPLVSTHRRRLMTSRSFPYQEAQSGRAQYTPVNPTGASESLINITLHLDRLMRFLVVAASCIGSGPGIRKEAIEHAMRVSIVKD</sequence>
<name>A0A8H7W6B3_9HELO</name>
<proteinExistence type="predicted"/>
<gene>
    <name evidence="2" type="ORF">IFR04_014418</name>
</gene>
<keyword evidence="3" id="KW-1185">Reference proteome</keyword>